<proteinExistence type="predicted"/>
<keyword evidence="1" id="KW-0808">Transferase</keyword>
<dbReference type="RefSeq" id="WP_252917395.1">
    <property type="nucleotide sequence ID" value="NZ_JAAAML010000004.1"/>
</dbReference>
<reference evidence="1 2" key="1">
    <citation type="submission" date="2020-01" db="EMBL/GenBank/DDBJ databases">
        <title>Genomes of bacteria type strains.</title>
        <authorList>
            <person name="Chen J."/>
            <person name="Zhu S."/>
            <person name="Yang J."/>
        </authorList>
    </citation>
    <scope>NUCLEOTIDE SEQUENCE [LARGE SCALE GENOMIC DNA]</scope>
    <source>
        <strain evidence="1 2">DSM 16655</strain>
    </source>
</reference>
<dbReference type="PANTHER" id="PTHR10285">
    <property type="entry name" value="URIDINE KINASE"/>
    <property type="match status" value="1"/>
</dbReference>
<comment type="caution">
    <text evidence="1">The sequence shown here is derived from an EMBL/GenBank/DDBJ whole genome shotgun (WGS) entry which is preliminary data.</text>
</comment>
<keyword evidence="1" id="KW-0418">Kinase</keyword>
<organism evidence="1 2">
    <name type="scientific">Hoeflea alexandrii</name>
    <dbReference type="NCBI Taxonomy" id="288436"/>
    <lineage>
        <taxon>Bacteria</taxon>
        <taxon>Pseudomonadati</taxon>
        <taxon>Pseudomonadota</taxon>
        <taxon>Alphaproteobacteria</taxon>
        <taxon>Hyphomicrobiales</taxon>
        <taxon>Rhizobiaceae</taxon>
        <taxon>Hoeflea</taxon>
    </lineage>
</organism>
<accession>A0ABT1CWZ0</accession>
<evidence type="ECO:0000313" key="2">
    <source>
        <dbReference type="Proteomes" id="UP001320715"/>
    </source>
</evidence>
<protein>
    <submittedName>
        <fullName evidence="1">Nucleoside/nucleotide kinase family protein</fullName>
    </submittedName>
</protein>
<dbReference type="GO" id="GO:0016301">
    <property type="term" value="F:kinase activity"/>
    <property type="evidence" value="ECO:0007669"/>
    <property type="project" value="UniProtKB-KW"/>
</dbReference>
<dbReference type="SUPFAM" id="SSF52540">
    <property type="entry name" value="P-loop containing nucleoside triphosphate hydrolases"/>
    <property type="match status" value="1"/>
</dbReference>
<name>A0ABT1CWZ0_9HYPH</name>
<dbReference type="Proteomes" id="UP001320715">
    <property type="component" value="Unassembled WGS sequence"/>
</dbReference>
<dbReference type="Gene3D" id="3.40.50.300">
    <property type="entry name" value="P-loop containing nucleotide triphosphate hydrolases"/>
    <property type="match status" value="2"/>
</dbReference>
<evidence type="ECO:0000313" key="1">
    <source>
        <dbReference type="EMBL" id="MCO6410692.1"/>
    </source>
</evidence>
<dbReference type="EMBL" id="JAAAML010000004">
    <property type="protein sequence ID" value="MCO6410692.1"/>
    <property type="molecule type" value="Genomic_DNA"/>
</dbReference>
<dbReference type="NCBIfam" id="NF006746">
    <property type="entry name" value="PRK09270.1-5"/>
    <property type="match status" value="1"/>
</dbReference>
<keyword evidence="2" id="KW-1185">Reference proteome</keyword>
<sequence length="211" mass="23222">MQQVERTAAQLAEAAIMRAADEQRFIIALSGPPGAGKSTLSEMLVAEFSRRGQTAAIVPMDGFHLDNAVLEARGTLARKGAPFTFDADGYAVLLERLRKTPAAEVAVPVFDRVLDLARAGGRIIAPEHRFLIAEGNYLLLDEEPWVQLADMFDLTVMLKADPGELRRRLVDRWLAHGLDPDQALARALSNDIPNAELVVRNSRKADLEIRD</sequence>
<dbReference type="InterPro" id="IPR027417">
    <property type="entry name" value="P-loop_NTPase"/>
</dbReference>
<dbReference type="Pfam" id="PF03308">
    <property type="entry name" value="MeaB"/>
    <property type="match status" value="1"/>
</dbReference>
<gene>
    <name evidence="1" type="ORF">GTW23_21120</name>
</gene>